<keyword evidence="4" id="KW-1185">Reference proteome</keyword>
<comment type="caution">
    <text evidence="3">The sequence shown here is derived from an EMBL/GenBank/DDBJ whole genome shotgun (WGS) entry which is preliminary data.</text>
</comment>
<feature type="chain" id="PRO_5046734056" description="F-box domain-containing protein" evidence="1">
    <location>
        <begin position="23"/>
        <end position="579"/>
    </location>
</feature>
<protein>
    <recommendedName>
        <fullName evidence="2">F-box domain-containing protein</fullName>
    </recommendedName>
</protein>
<proteinExistence type="predicted"/>
<evidence type="ECO:0000256" key="1">
    <source>
        <dbReference type="SAM" id="SignalP"/>
    </source>
</evidence>
<sequence length="579" mass="65590">MFSGRASPLLLNFTSFLATASSHRPVPNRWLLRHLHYITHCMILRPESVIGKLQKAAVVMEPGEGGADAPVPSYSCEVAKQRTRPAASPLMDIPMELKLRIASYLDIGDLGCLRATCKHLDRSLYDHFVDRFAEIPRFSEWLSHPHGRLRMIWTEDGLGWAVFVLQNKSIAAHVRELLIINTGFFNYPSSGQYLDNKDLMQRPEKAAFSVQREHLGKMEPRHRELLETIWKATNARFVGLKTNYELPDWLLTMHTEPKHRLHVPSGYVSSHDQYESGWVHEESNSEQAKLVSARIMQASSVLLGVIEKDIKSVDTLRISGGESVMKTSVCQELSVEALEHALAKFPSNLGSSLACLRVLALSLDSVDFTFSYKSLRSADRPCSNISYFFGNLAQLEELEFGSSLYNTIPPTVVDSALSALPSKRLARIHLNSVIIRKETVSRLLRYFSNSLKRLNLYNISLLDGTWEPLLKKISQETTIILGSYRLTELCTNGIYMAFFMDDSGFDILKPGWPMRSSVRVSKSFRFEWGADGDPDCKSKWARNLEQMIVSRAAILWAGVHFAAQHDRILSDTREIRTWD</sequence>
<accession>A0ABR1YYZ5</accession>
<evidence type="ECO:0000313" key="3">
    <source>
        <dbReference type="EMBL" id="KAK8243908.1"/>
    </source>
</evidence>
<feature type="signal peptide" evidence="1">
    <location>
        <begin position="1"/>
        <end position="22"/>
    </location>
</feature>
<evidence type="ECO:0000313" key="4">
    <source>
        <dbReference type="Proteomes" id="UP001492380"/>
    </source>
</evidence>
<evidence type="ECO:0000259" key="2">
    <source>
        <dbReference type="PROSITE" id="PS50181"/>
    </source>
</evidence>
<dbReference type="SUPFAM" id="SSF52047">
    <property type="entry name" value="RNI-like"/>
    <property type="match status" value="1"/>
</dbReference>
<dbReference type="EMBL" id="JBBWRZ010000002">
    <property type="protein sequence ID" value="KAK8243908.1"/>
    <property type="molecule type" value="Genomic_DNA"/>
</dbReference>
<gene>
    <name evidence="3" type="ORF">HDK90DRAFT_137353</name>
</gene>
<dbReference type="InterPro" id="IPR001810">
    <property type="entry name" value="F-box_dom"/>
</dbReference>
<dbReference type="InterPro" id="IPR036047">
    <property type="entry name" value="F-box-like_dom_sf"/>
</dbReference>
<dbReference type="SUPFAM" id="SSF81383">
    <property type="entry name" value="F-box domain"/>
    <property type="match status" value="1"/>
</dbReference>
<name>A0ABR1YYZ5_9PEZI</name>
<dbReference type="PROSITE" id="PS50181">
    <property type="entry name" value="FBOX"/>
    <property type="match status" value="1"/>
</dbReference>
<organism evidence="3 4">
    <name type="scientific">Phyllosticta capitalensis</name>
    <dbReference type="NCBI Taxonomy" id="121624"/>
    <lineage>
        <taxon>Eukaryota</taxon>
        <taxon>Fungi</taxon>
        <taxon>Dikarya</taxon>
        <taxon>Ascomycota</taxon>
        <taxon>Pezizomycotina</taxon>
        <taxon>Dothideomycetes</taxon>
        <taxon>Dothideomycetes incertae sedis</taxon>
        <taxon>Botryosphaeriales</taxon>
        <taxon>Phyllostictaceae</taxon>
        <taxon>Phyllosticta</taxon>
    </lineage>
</organism>
<keyword evidence="1" id="KW-0732">Signal</keyword>
<dbReference type="Proteomes" id="UP001492380">
    <property type="component" value="Unassembled WGS sequence"/>
</dbReference>
<reference evidence="3 4" key="1">
    <citation type="submission" date="2024-04" db="EMBL/GenBank/DDBJ databases">
        <title>Phyllosticta paracitricarpa is synonymous to the EU quarantine fungus P. citricarpa based on phylogenomic analyses.</title>
        <authorList>
            <consortium name="Lawrence Berkeley National Laboratory"/>
            <person name="Van Ingen-Buijs V.A."/>
            <person name="Van Westerhoven A.C."/>
            <person name="Haridas S."/>
            <person name="Skiadas P."/>
            <person name="Martin F."/>
            <person name="Groenewald J.Z."/>
            <person name="Crous P.W."/>
            <person name="Seidl M.F."/>
        </authorList>
    </citation>
    <scope>NUCLEOTIDE SEQUENCE [LARGE SCALE GENOMIC DNA]</scope>
    <source>
        <strain evidence="3 4">CBS 123374</strain>
    </source>
</reference>
<feature type="domain" description="F-box" evidence="2">
    <location>
        <begin position="87"/>
        <end position="135"/>
    </location>
</feature>